<accession>A0A6N3A296</accession>
<dbReference type="AlphaFoldDB" id="A0A6N3A296"/>
<dbReference type="SUPFAM" id="SSF53383">
    <property type="entry name" value="PLP-dependent transferases"/>
    <property type="match status" value="1"/>
</dbReference>
<evidence type="ECO:0000256" key="2">
    <source>
        <dbReference type="ARBA" id="ARBA00010671"/>
    </source>
</evidence>
<keyword evidence="5 7" id="KW-0456">Lyase</keyword>
<dbReference type="Pfam" id="PF03711">
    <property type="entry name" value="OKR_DC_1_C"/>
    <property type="match status" value="1"/>
</dbReference>
<dbReference type="PANTHER" id="PTHR43277">
    <property type="entry name" value="ARGININE DECARBOXYLASE"/>
    <property type="match status" value="1"/>
</dbReference>
<sequence>MKTHTQTKNNNRERNNIALNQSRMPFVEALEAYKEEHFVPFHTPGHKIGVGAPATLKAWMDPALPYDLGVMYALDDLHEPEGSLKEAQDLAAQLYGADYTWFSINGTTALIETMIMGTVGAGDTIIIPREAHRSVMGGLILSGAKPVYLEGRFDERFGVPLGTTPGEVETVLNEHPEAKAIVLVNPNYYGIAIDLEAIVLLAHKKGVIVLVDEAHGAHLPFGKNLPKSALACGADLVAQSTHKLIGSLTQTSMLHGQDMLINERRITQVHQILQSTSPNYIFLASLDMARHQMATKGRELVTKAEMLAQELRRDLQNIPGINVPAAEDFNGLYDYDATKVLIDFYELGLTGVEAEKLLRKEGIEVELVQAYHVLVLITLGDTKDSIKRLVDAVSKVAANVKEFKQSSPQAKPLATGTRLPSPEVVLTPREAFYSKTETVALAETAGQISGETISYYPPGIPFVSVGERITPAVLAYIKERQAMGFLPNGCADKTLKTIRIISK</sequence>
<dbReference type="InterPro" id="IPR015421">
    <property type="entry name" value="PyrdxlP-dep_Trfase_major"/>
</dbReference>
<feature type="domain" description="Orn/Lys/Arg decarboxylases family 1 pyridoxal-P attachment site" evidence="6">
    <location>
        <begin position="238"/>
        <end position="252"/>
    </location>
</feature>
<evidence type="ECO:0000256" key="5">
    <source>
        <dbReference type="ARBA" id="ARBA00023239"/>
    </source>
</evidence>
<dbReference type="Gene3D" id="3.90.100.10">
    <property type="entry name" value="Orn/Lys/Arg decarboxylase, C-terminal domain"/>
    <property type="match status" value="1"/>
</dbReference>
<dbReference type="CDD" id="cd00615">
    <property type="entry name" value="Orn_deC_like"/>
    <property type="match status" value="1"/>
</dbReference>
<organism evidence="7">
    <name type="scientific">Veillonella ratti</name>
    <dbReference type="NCBI Taxonomy" id="103892"/>
    <lineage>
        <taxon>Bacteria</taxon>
        <taxon>Bacillati</taxon>
        <taxon>Bacillota</taxon>
        <taxon>Negativicutes</taxon>
        <taxon>Veillonellales</taxon>
        <taxon>Veillonellaceae</taxon>
        <taxon>Veillonella</taxon>
    </lineage>
</organism>
<evidence type="ECO:0000313" key="7">
    <source>
        <dbReference type="EMBL" id="VYT82772.1"/>
    </source>
</evidence>
<dbReference type="InterPro" id="IPR036633">
    <property type="entry name" value="Prn/Lys/Arg_de-COase_C_sf"/>
</dbReference>
<dbReference type="InterPro" id="IPR008286">
    <property type="entry name" value="Prn/Lys/Arg_de-COase_C"/>
</dbReference>
<evidence type="ECO:0000259" key="6">
    <source>
        <dbReference type="PROSITE" id="PS00703"/>
    </source>
</evidence>
<dbReference type="PANTHER" id="PTHR43277:SF4">
    <property type="entry name" value="ARGININE DECARBOXYLASE"/>
    <property type="match status" value="1"/>
</dbReference>
<dbReference type="InterPro" id="IPR052357">
    <property type="entry name" value="Orn_Lys_Arg_decarboxylase-I"/>
</dbReference>
<dbReference type="Gene3D" id="3.40.640.10">
    <property type="entry name" value="Type I PLP-dependent aspartate aminotransferase-like (Major domain)"/>
    <property type="match status" value="1"/>
</dbReference>
<proteinExistence type="inferred from homology"/>
<dbReference type="PROSITE" id="PS00703">
    <property type="entry name" value="OKR_DC_1"/>
    <property type="match status" value="1"/>
</dbReference>
<reference evidence="7" key="1">
    <citation type="submission" date="2019-11" db="EMBL/GenBank/DDBJ databases">
        <authorList>
            <person name="Feng L."/>
        </authorList>
    </citation>
    <scope>NUCLEOTIDE SEQUENCE</scope>
    <source>
        <strain evidence="7">VrattiLFYP33</strain>
    </source>
</reference>
<dbReference type="Pfam" id="PF01276">
    <property type="entry name" value="OKR_DC_1"/>
    <property type="match status" value="1"/>
</dbReference>
<dbReference type="GO" id="GO:0008792">
    <property type="term" value="F:arginine decarboxylase activity"/>
    <property type="evidence" value="ECO:0007669"/>
    <property type="project" value="UniProtKB-EC"/>
</dbReference>
<evidence type="ECO:0000256" key="3">
    <source>
        <dbReference type="ARBA" id="ARBA00022793"/>
    </source>
</evidence>
<dbReference type="EMBL" id="CACRUX010000018">
    <property type="protein sequence ID" value="VYT82772.1"/>
    <property type="molecule type" value="Genomic_DNA"/>
</dbReference>
<gene>
    <name evidence="7" type="primary">speA</name>
    <name evidence="7" type="ORF">VRLFYP33_00548</name>
</gene>
<dbReference type="SUPFAM" id="SSF55904">
    <property type="entry name" value="Ornithine decarboxylase C-terminal domain"/>
    <property type="match status" value="1"/>
</dbReference>
<protein>
    <submittedName>
        <fullName evidence="7">Arginine decarboxylase</fullName>
        <ecNumber evidence="7">4.1.1.19</ecNumber>
    </submittedName>
</protein>
<dbReference type="EC" id="4.1.1.19" evidence="7"/>
<comment type="cofactor">
    <cofactor evidence="1">
        <name>pyridoxal 5'-phosphate</name>
        <dbReference type="ChEBI" id="CHEBI:597326"/>
    </cofactor>
</comment>
<keyword evidence="4" id="KW-0663">Pyridoxal phosphate</keyword>
<comment type="similarity">
    <text evidence="2">Belongs to the Orn/Lys/Arg decarboxylase class-I family.</text>
</comment>
<name>A0A6N3A296_9FIRM</name>
<evidence type="ECO:0000256" key="4">
    <source>
        <dbReference type="ARBA" id="ARBA00022898"/>
    </source>
</evidence>
<evidence type="ECO:0000256" key="1">
    <source>
        <dbReference type="ARBA" id="ARBA00001933"/>
    </source>
</evidence>
<dbReference type="InterPro" id="IPR000310">
    <property type="entry name" value="Orn/Lys/Arg_deCO2ase_major_dom"/>
</dbReference>
<dbReference type="InterPro" id="IPR015424">
    <property type="entry name" value="PyrdxlP-dep_Trfase"/>
</dbReference>
<keyword evidence="3" id="KW-0210">Decarboxylase</keyword>